<evidence type="ECO:0000256" key="1">
    <source>
        <dbReference type="SAM" id="MobiDB-lite"/>
    </source>
</evidence>
<evidence type="ECO:0000313" key="2">
    <source>
        <dbReference type="EMBL" id="CAH3158127.1"/>
    </source>
</evidence>
<gene>
    <name evidence="2" type="ORF">PLOB_00003032</name>
</gene>
<feature type="compositionally biased region" description="Low complexity" evidence="1">
    <location>
        <begin position="81"/>
        <end position="95"/>
    </location>
</feature>
<name>A0ABN8Q669_9CNID</name>
<dbReference type="PANTHER" id="PTHR34239">
    <property type="entry name" value="APPLE DOMAIN-CONTAINING PROTEIN"/>
    <property type="match status" value="1"/>
</dbReference>
<dbReference type="EMBL" id="CALNXK010000110">
    <property type="protein sequence ID" value="CAH3158127.1"/>
    <property type="molecule type" value="Genomic_DNA"/>
</dbReference>
<feature type="non-terminal residue" evidence="2">
    <location>
        <position position="1"/>
    </location>
</feature>
<protein>
    <submittedName>
        <fullName evidence="2">Uncharacterized protein</fullName>
    </submittedName>
</protein>
<feature type="compositionally biased region" description="Polar residues" evidence="1">
    <location>
        <begin position="103"/>
        <end position="116"/>
    </location>
</feature>
<feature type="region of interest" description="Disordered" evidence="1">
    <location>
        <begin position="78"/>
        <end position="124"/>
    </location>
</feature>
<dbReference type="PANTHER" id="PTHR34239:SF2">
    <property type="entry name" value="TRANSPOSABLE ELEMENT P TRANSPOSASE_THAP9 CONSERVED DOMAIN-CONTAINING PROTEIN"/>
    <property type="match status" value="1"/>
</dbReference>
<comment type="caution">
    <text evidence="2">The sequence shown here is derived from an EMBL/GenBank/DDBJ whole genome shotgun (WGS) entry which is preliminary data.</text>
</comment>
<dbReference type="Proteomes" id="UP001159405">
    <property type="component" value="Unassembled WGS sequence"/>
</dbReference>
<evidence type="ECO:0000313" key="3">
    <source>
        <dbReference type="Proteomes" id="UP001159405"/>
    </source>
</evidence>
<organism evidence="2 3">
    <name type="scientific">Porites lobata</name>
    <dbReference type="NCBI Taxonomy" id="104759"/>
    <lineage>
        <taxon>Eukaryota</taxon>
        <taxon>Metazoa</taxon>
        <taxon>Cnidaria</taxon>
        <taxon>Anthozoa</taxon>
        <taxon>Hexacorallia</taxon>
        <taxon>Scleractinia</taxon>
        <taxon>Fungiina</taxon>
        <taxon>Poritidae</taxon>
        <taxon>Porites</taxon>
    </lineage>
</organism>
<accession>A0ABN8Q669</accession>
<proteinExistence type="predicted"/>
<reference evidence="2 3" key="1">
    <citation type="submission" date="2022-05" db="EMBL/GenBank/DDBJ databases">
        <authorList>
            <consortium name="Genoscope - CEA"/>
            <person name="William W."/>
        </authorList>
    </citation>
    <scope>NUCLEOTIDE SEQUENCE [LARGE SCALE GENOMIC DNA]</scope>
</reference>
<keyword evidence="3" id="KW-1185">Reference proteome</keyword>
<sequence length="124" mass="14246">LDKLWKLTEDSLCCLGAANWELVQRRREALKPQISKDYGHLCAQKVKFTDSLFGDDVTKQIKDITDDNKVTHKLLDKNRSGRAGFRGSSFRGRGSTNRPFLRPSNQYRTTTYSNPKHNQETSKN</sequence>